<dbReference type="OMA" id="HYAILWA"/>
<dbReference type="CDD" id="cd05283">
    <property type="entry name" value="CAD1"/>
    <property type="match status" value="1"/>
</dbReference>
<comment type="similarity">
    <text evidence="5">Belongs to the zinc-containing alcohol dehydrogenase family.</text>
</comment>
<comment type="cofactor">
    <cofactor evidence="1 5">
        <name>Zn(2+)</name>
        <dbReference type="ChEBI" id="CHEBI:29105"/>
    </cofactor>
</comment>
<proteinExistence type="inferred from homology"/>
<dbReference type="STRING" id="5643.A0A060STB6"/>
<evidence type="ECO:0000313" key="7">
    <source>
        <dbReference type="EMBL" id="CDO77640.1"/>
    </source>
</evidence>
<dbReference type="AlphaFoldDB" id="A0A060STB6"/>
<dbReference type="OrthoDB" id="1879366at2759"/>
<dbReference type="InterPro" id="IPR047109">
    <property type="entry name" value="CAD-like"/>
</dbReference>
<keyword evidence="3 5" id="KW-0862">Zinc</keyword>
<evidence type="ECO:0000256" key="1">
    <source>
        <dbReference type="ARBA" id="ARBA00001947"/>
    </source>
</evidence>
<dbReference type="InterPro" id="IPR013149">
    <property type="entry name" value="ADH-like_C"/>
</dbReference>
<dbReference type="PANTHER" id="PTHR42683">
    <property type="entry name" value="ALDEHYDE REDUCTASE"/>
    <property type="match status" value="1"/>
</dbReference>
<dbReference type="InterPro" id="IPR013154">
    <property type="entry name" value="ADH-like_N"/>
</dbReference>
<dbReference type="InterPro" id="IPR036291">
    <property type="entry name" value="NAD(P)-bd_dom_sf"/>
</dbReference>
<keyword evidence="8" id="KW-1185">Reference proteome</keyword>
<dbReference type="Pfam" id="PF00107">
    <property type="entry name" value="ADH_zinc_N"/>
    <property type="match status" value="1"/>
</dbReference>
<dbReference type="HOGENOM" id="CLU_026673_20_2_1"/>
<dbReference type="GO" id="GO:0008270">
    <property type="term" value="F:zinc ion binding"/>
    <property type="evidence" value="ECO:0007669"/>
    <property type="project" value="InterPro"/>
</dbReference>
<dbReference type="PROSITE" id="PS00059">
    <property type="entry name" value="ADH_ZINC"/>
    <property type="match status" value="1"/>
</dbReference>
<dbReference type="FunFam" id="3.40.50.720:FF:000022">
    <property type="entry name" value="Cinnamyl alcohol dehydrogenase"/>
    <property type="match status" value="1"/>
</dbReference>
<comment type="caution">
    <text evidence="7">The sequence shown here is derived from an EMBL/GenBank/DDBJ whole genome shotgun (WGS) entry which is preliminary data.</text>
</comment>
<feature type="domain" description="Enoyl reductase (ER)" evidence="6">
    <location>
        <begin position="34"/>
        <end position="369"/>
    </location>
</feature>
<organism evidence="7 8">
    <name type="scientific">Pycnoporus cinnabarinus</name>
    <name type="common">Cinnabar-red polypore</name>
    <name type="synonym">Trametes cinnabarina</name>
    <dbReference type="NCBI Taxonomy" id="5643"/>
    <lineage>
        <taxon>Eukaryota</taxon>
        <taxon>Fungi</taxon>
        <taxon>Dikarya</taxon>
        <taxon>Basidiomycota</taxon>
        <taxon>Agaricomycotina</taxon>
        <taxon>Agaricomycetes</taxon>
        <taxon>Polyporales</taxon>
        <taxon>Polyporaceae</taxon>
        <taxon>Trametes</taxon>
    </lineage>
</organism>
<sequence>MDDVDHTLQLYNPRQLRVVDDIFLTPLLSLPHPSKWHDLKVIDFTPKTFEPEDIEISITHCGVCGSDVHTLTQGWGKSQLPLVVGHEIIGTVSRVGDNVSEFKAGDRVGVGAQRGSCLECRECKDDYENYCTNSIDTYNSQYPDGVVAQGGFSTAIRVHERFVFPVPEEIESHHAASMMCAGLTVFSPLKTHGAGPGKKVGIMGIGGLGHYAILWAKAMGAEVYAFTHDDSKVDDIKKMGADHVINTNKEDFHKDLVRTLDILLSTRDVFGDSVPLGDYLSMLYVHGRFVTVGIPDANDALPPIHAFDLVPNGCLLGGSKIGSKKECLEMLELARSKGIKPWVEELPMREVGKALQNLKDNNVRYRYVVKQDIA</sequence>
<name>A0A060STB6_PYCCI</name>
<dbReference type="InterPro" id="IPR020843">
    <property type="entry name" value="ER"/>
</dbReference>
<evidence type="ECO:0000313" key="8">
    <source>
        <dbReference type="Proteomes" id="UP000029665"/>
    </source>
</evidence>
<dbReference type="Gene3D" id="3.90.180.10">
    <property type="entry name" value="Medium-chain alcohol dehydrogenases, catalytic domain"/>
    <property type="match status" value="1"/>
</dbReference>
<dbReference type="Proteomes" id="UP000029665">
    <property type="component" value="Unassembled WGS sequence"/>
</dbReference>
<evidence type="ECO:0000256" key="5">
    <source>
        <dbReference type="RuleBase" id="RU361277"/>
    </source>
</evidence>
<evidence type="ECO:0000256" key="4">
    <source>
        <dbReference type="ARBA" id="ARBA00023002"/>
    </source>
</evidence>
<protein>
    <recommendedName>
        <fullName evidence="6">Enoyl reductase (ER) domain-containing protein</fullName>
    </recommendedName>
</protein>
<dbReference type="InterPro" id="IPR029752">
    <property type="entry name" value="D-isomer_DH_CS1"/>
</dbReference>
<accession>A0A060STB6</accession>
<dbReference type="Gene3D" id="3.40.50.720">
    <property type="entry name" value="NAD(P)-binding Rossmann-like Domain"/>
    <property type="match status" value="1"/>
</dbReference>
<evidence type="ECO:0000259" key="6">
    <source>
        <dbReference type="SMART" id="SM00829"/>
    </source>
</evidence>
<reference evidence="7" key="1">
    <citation type="submission" date="2014-01" db="EMBL/GenBank/DDBJ databases">
        <title>The genome of the white-rot fungus Pycnoporus cinnabarinus: a basidiomycete model with a versatile arsenal for lignocellulosic biomass breakdown.</title>
        <authorList>
            <person name="Levasseur A."/>
            <person name="Lomascolo A."/>
            <person name="Ruiz-Duenas F.J."/>
            <person name="Uzan E."/>
            <person name="Piumi F."/>
            <person name="Kues U."/>
            <person name="Ram A.F.J."/>
            <person name="Murat C."/>
            <person name="Haon M."/>
            <person name="Benoit I."/>
            <person name="Arfi Y."/>
            <person name="Chevret D."/>
            <person name="Drula E."/>
            <person name="Kwon M.J."/>
            <person name="Gouret P."/>
            <person name="Lesage-Meessen L."/>
            <person name="Lombard V."/>
            <person name="Mariette J."/>
            <person name="Noirot C."/>
            <person name="Park J."/>
            <person name="Patyshakuliyeva A."/>
            <person name="Wieneger R.A.B."/>
            <person name="Wosten H.A.B."/>
            <person name="Martin F."/>
            <person name="Coutinho P.M."/>
            <person name="de Vries R."/>
            <person name="Martinez A.T."/>
            <person name="Klopp C."/>
            <person name="Pontarotti P."/>
            <person name="Henrissat B."/>
            <person name="Record E."/>
        </authorList>
    </citation>
    <scope>NUCLEOTIDE SEQUENCE [LARGE SCALE GENOMIC DNA]</scope>
    <source>
        <strain evidence="7">BRFM137</strain>
    </source>
</reference>
<dbReference type="EMBL" id="CCBP010000460">
    <property type="protein sequence ID" value="CDO77640.1"/>
    <property type="molecule type" value="Genomic_DNA"/>
</dbReference>
<keyword evidence="2 5" id="KW-0479">Metal-binding</keyword>
<dbReference type="Pfam" id="PF08240">
    <property type="entry name" value="ADH_N"/>
    <property type="match status" value="1"/>
</dbReference>
<evidence type="ECO:0000256" key="2">
    <source>
        <dbReference type="ARBA" id="ARBA00022723"/>
    </source>
</evidence>
<dbReference type="InterPro" id="IPR002328">
    <property type="entry name" value="ADH_Zn_CS"/>
</dbReference>
<dbReference type="SUPFAM" id="SSF50129">
    <property type="entry name" value="GroES-like"/>
    <property type="match status" value="1"/>
</dbReference>
<dbReference type="InterPro" id="IPR011032">
    <property type="entry name" value="GroES-like_sf"/>
</dbReference>
<gene>
    <name evidence="7" type="ORF">BN946_scf184946.g34</name>
</gene>
<dbReference type="SMART" id="SM00829">
    <property type="entry name" value="PKS_ER"/>
    <property type="match status" value="1"/>
</dbReference>
<dbReference type="PROSITE" id="PS00065">
    <property type="entry name" value="D_2_HYDROXYACID_DH_1"/>
    <property type="match status" value="1"/>
</dbReference>
<keyword evidence="4" id="KW-0560">Oxidoreductase</keyword>
<evidence type="ECO:0000256" key="3">
    <source>
        <dbReference type="ARBA" id="ARBA00022833"/>
    </source>
</evidence>
<dbReference type="GO" id="GO:0016616">
    <property type="term" value="F:oxidoreductase activity, acting on the CH-OH group of donors, NAD or NADP as acceptor"/>
    <property type="evidence" value="ECO:0007669"/>
    <property type="project" value="InterPro"/>
</dbReference>
<dbReference type="SUPFAM" id="SSF51735">
    <property type="entry name" value="NAD(P)-binding Rossmann-fold domains"/>
    <property type="match status" value="1"/>
</dbReference>